<protein>
    <recommendedName>
        <fullName evidence="8">Dihydrodipicolinate synthase</fullName>
    </recommendedName>
</protein>
<proteinExistence type="inferred from homology"/>
<name>A0A9W8XRW4_9PLEO</name>
<reference evidence="6" key="1">
    <citation type="submission" date="2022-10" db="EMBL/GenBank/DDBJ databases">
        <title>Tapping the CABI collections for fungal endophytes: first genome assemblies for Collariella, Neodidymelliopsis, Ascochyta clinopodiicola, Didymella pomorum, Didymosphaeria variabile, Neocosmospora piperis and Neocucurbitaria cava.</title>
        <authorList>
            <person name="Hill R."/>
        </authorList>
    </citation>
    <scope>NUCLEOTIDE SEQUENCE</scope>
    <source>
        <strain evidence="6">IMI 356815</strain>
    </source>
</reference>
<keyword evidence="7" id="KW-1185">Reference proteome</keyword>
<evidence type="ECO:0000313" key="7">
    <source>
        <dbReference type="Proteomes" id="UP001140513"/>
    </source>
</evidence>
<evidence type="ECO:0008006" key="8">
    <source>
        <dbReference type="Google" id="ProtNLM"/>
    </source>
</evidence>
<dbReference type="Proteomes" id="UP001140513">
    <property type="component" value="Unassembled WGS sequence"/>
</dbReference>
<dbReference type="SUPFAM" id="SSF51569">
    <property type="entry name" value="Aldolase"/>
    <property type="match status" value="1"/>
</dbReference>
<evidence type="ECO:0000256" key="2">
    <source>
        <dbReference type="ARBA" id="ARBA00023270"/>
    </source>
</evidence>
<gene>
    <name evidence="6" type="ORF">N0V89_004133</name>
</gene>
<dbReference type="PIRSF" id="PIRSF001365">
    <property type="entry name" value="DHDPS"/>
    <property type="match status" value="1"/>
</dbReference>
<dbReference type="Gene3D" id="3.20.20.70">
    <property type="entry name" value="Aldolase class I"/>
    <property type="match status" value="1"/>
</dbReference>
<dbReference type="InterPro" id="IPR013785">
    <property type="entry name" value="Aldolase_TIM"/>
</dbReference>
<dbReference type="AlphaFoldDB" id="A0A9W8XRW4"/>
<feature type="active site" description="Proton donor/acceptor" evidence="4">
    <location>
        <position position="142"/>
    </location>
</feature>
<comment type="similarity">
    <text evidence="3">Belongs to the DapA family.</text>
</comment>
<evidence type="ECO:0000256" key="1">
    <source>
        <dbReference type="ARBA" id="ARBA00023239"/>
    </source>
</evidence>
<dbReference type="InterPro" id="IPR020624">
    <property type="entry name" value="Schiff_base-form_aldolases_CS"/>
</dbReference>
<keyword evidence="1 3" id="KW-0456">Lyase</keyword>
<evidence type="ECO:0000256" key="3">
    <source>
        <dbReference type="PIRNR" id="PIRNR001365"/>
    </source>
</evidence>
<dbReference type="PANTHER" id="PTHR42849">
    <property type="entry name" value="N-ACETYLNEURAMINATE LYASE"/>
    <property type="match status" value="1"/>
</dbReference>
<feature type="binding site" evidence="5">
    <location>
        <position position="211"/>
    </location>
    <ligand>
        <name>pyruvate</name>
        <dbReference type="ChEBI" id="CHEBI:15361"/>
    </ligand>
</feature>
<feature type="binding site" evidence="5">
    <location>
        <position position="54"/>
    </location>
    <ligand>
        <name>pyruvate</name>
        <dbReference type="ChEBI" id="CHEBI:15361"/>
    </ligand>
</feature>
<dbReference type="CDD" id="cd00408">
    <property type="entry name" value="DHDPS-like"/>
    <property type="match status" value="1"/>
</dbReference>
<feature type="active site" description="Schiff-base intermediate with substrate" evidence="4">
    <location>
        <position position="169"/>
    </location>
</feature>
<evidence type="ECO:0000313" key="6">
    <source>
        <dbReference type="EMBL" id="KAJ4356105.1"/>
    </source>
</evidence>
<organism evidence="6 7">
    <name type="scientific">Didymosphaeria variabile</name>
    <dbReference type="NCBI Taxonomy" id="1932322"/>
    <lineage>
        <taxon>Eukaryota</taxon>
        <taxon>Fungi</taxon>
        <taxon>Dikarya</taxon>
        <taxon>Ascomycota</taxon>
        <taxon>Pezizomycotina</taxon>
        <taxon>Dothideomycetes</taxon>
        <taxon>Pleosporomycetidae</taxon>
        <taxon>Pleosporales</taxon>
        <taxon>Massarineae</taxon>
        <taxon>Didymosphaeriaceae</taxon>
        <taxon>Didymosphaeria</taxon>
    </lineage>
</organism>
<accession>A0A9W8XRW4</accession>
<dbReference type="Pfam" id="PF00701">
    <property type="entry name" value="DHDPS"/>
    <property type="match status" value="1"/>
</dbReference>
<dbReference type="PRINTS" id="PR00146">
    <property type="entry name" value="DHPICSNTHASE"/>
</dbReference>
<dbReference type="PANTHER" id="PTHR42849:SF1">
    <property type="entry name" value="N-ACETYLNEURAMINATE LYASE"/>
    <property type="match status" value="1"/>
</dbReference>
<dbReference type="GO" id="GO:0019262">
    <property type="term" value="P:N-acetylneuraminate catabolic process"/>
    <property type="evidence" value="ECO:0007669"/>
    <property type="project" value="TreeGrafter"/>
</dbReference>
<dbReference type="PROSITE" id="PS00665">
    <property type="entry name" value="DHDPS_1"/>
    <property type="match status" value="1"/>
</dbReference>
<sequence>MGSASNHKDLTGILVALTTPFTDDSSKIDEGRLKAHIDNLIQIGVHGIVPGGTTGEFTALTTAERKELVELCIKYAAGRVPVVAGIGALSTVEGTDLAAHHAKAGASALMVVPPFYDPVNLKQLKEMLGEIHKTSGLDILYYNIPSASGLTLSPKEIASLSEVGVKYLKDTSGNAPAFTELLFGHADKITAFNGWDTLTFYGMAAGAKGSVWGATNVIPELSVQLWNTVAVNGDLKKGRELWQKIWPICAFLEEHNYPAAVKTGMELQGIKTGGLRKPFGLLEGETRQELLGLLKNAGLKTVS</sequence>
<dbReference type="SMART" id="SM01130">
    <property type="entry name" value="DHDPS"/>
    <property type="match status" value="1"/>
</dbReference>
<dbReference type="EMBL" id="JAPEUX010000003">
    <property type="protein sequence ID" value="KAJ4356105.1"/>
    <property type="molecule type" value="Genomic_DNA"/>
</dbReference>
<dbReference type="InterPro" id="IPR002220">
    <property type="entry name" value="DapA-like"/>
</dbReference>
<dbReference type="GeneID" id="80907663"/>
<keyword evidence="2" id="KW-0704">Schiff base</keyword>
<comment type="caution">
    <text evidence="6">The sequence shown here is derived from an EMBL/GenBank/DDBJ whole genome shotgun (WGS) entry which is preliminary data.</text>
</comment>
<evidence type="ECO:0000256" key="5">
    <source>
        <dbReference type="PIRSR" id="PIRSR001365-2"/>
    </source>
</evidence>
<evidence type="ECO:0000256" key="4">
    <source>
        <dbReference type="PIRSR" id="PIRSR001365-1"/>
    </source>
</evidence>
<dbReference type="OrthoDB" id="191315at2759"/>
<dbReference type="GO" id="GO:0008747">
    <property type="term" value="F:N-acetylneuraminate lyase activity"/>
    <property type="evidence" value="ECO:0007669"/>
    <property type="project" value="TreeGrafter"/>
</dbReference>
<dbReference type="RefSeq" id="XP_056073231.1">
    <property type="nucleotide sequence ID" value="XM_056212923.1"/>
</dbReference>
<dbReference type="GO" id="GO:0005829">
    <property type="term" value="C:cytosol"/>
    <property type="evidence" value="ECO:0007669"/>
    <property type="project" value="TreeGrafter"/>
</dbReference>